<gene>
    <name evidence="2" type="ORF">JM946_16650</name>
</gene>
<protein>
    <submittedName>
        <fullName evidence="2">Uncharacterized protein</fullName>
    </submittedName>
</protein>
<proteinExistence type="predicted"/>
<accession>A0ABS1WZG9</accession>
<sequence length="63" mass="6846">MKPVRIEGRSTNSPGCTTRKEKMPLDDLRWSLEHAETMSPANIARVKALGGGIALDTKMALHG</sequence>
<dbReference type="Proteomes" id="UP000661077">
    <property type="component" value="Unassembled WGS sequence"/>
</dbReference>
<comment type="caution">
    <text evidence="2">The sequence shown here is derived from an EMBL/GenBank/DDBJ whole genome shotgun (WGS) entry which is preliminary data.</text>
</comment>
<feature type="region of interest" description="Disordered" evidence="1">
    <location>
        <begin position="1"/>
        <end position="21"/>
    </location>
</feature>
<name>A0ABS1WZG9_9GAMM</name>
<evidence type="ECO:0000313" key="2">
    <source>
        <dbReference type="EMBL" id="MBM0106366.1"/>
    </source>
</evidence>
<keyword evidence="3" id="KW-1185">Reference proteome</keyword>
<dbReference type="EMBL" id="JAEVLS010000003">
    <property type="protein sequence ID" value="MBM0106366.1"/>
    <property type="molecule type" value="Genomic_DNA"/>
</dbReference>
<organism evidence="2 3">
    <name type="scientific">Steroidobacter gossypii</name>
    <dbReference type="NCBI Taxonomy" id="2805490"/>
    <lineage>
        <taxon>Bacteria</taxon>
        <taxon>Pseudomonadati</taxon>
        <taxon>Pseudomonadota</taxon>
        <taxon>Gammaproteobacteria</taxon>
        <taxon>Steroidobacterales</taxon>
        <taxon>Steroidobacteraceae</taxon>
        <taxon>Steroidobacter</taxon>
    </lineage>
</organism>
<evidence type="ECO:0000256" key="1">
    <source>
        <dbReference type="SAM" id="MobiDB-lite"/>
    </source>
</evidence>
<reference evidence="2 3" key="1">
    <citation type="journal article" date="2021" name="Int. J. Syst. Evol. Microbiol.">
        <title>Steroidobacter gossypii sp. nov., isolated from soil of cotton cropping field.</title>
        <authorList>
            <person name="Huang R."/>
            <person name="Yang S."/>
            <person name="Zhen C."/>
            <person name="Liu W."/>
        </authorList>
    </citation>
    <scope>NUCLEOTIDE SEQUENCE [LARGE SCALE GENOMIC DNA]</scope>
    <source>
        <strain evidence="2 3">S1-65</strain>
    </source>
</reference>
<evidence type="ECO:0000313" key="3">
    <source>
        <dbReference type="Proteomes" id="UP000661077"/>
    </source>
</evidence>